<comment type="caution">
    <text evidence="2">The sequence shown here is derived from an EMBL/GenBank/DDBJ whole genome shotgun (WGS) entry which is preliminary data.</text>
</comment>
<protein>
    <submittedName>
        <fullName evidence="2">Uncharacterized protein</fullName>
    </submittedName>
</protein>
<dbReference type="EMBL" id="SRLO01000249">
    <property type="protein sequence ID" value="TNN64632.1"/>
    <property type="molecule type" value="Genomic_DNA"/>
</dbReference>
<evidence type="ECO:0000313" key="3">
    <source>
        <dbReference type="Proteomes" id="UP000314294"/>
    </source>
</evidence>
<dbReference type="AlphaFoldDB" id="A0A4Z2HIF1"/>
<keyword evidence="3" id="KW-1185">Reference proteome</keyword>
<dbReference type="Proteomes" id="UP000314294">
    <property type="component" value="Unassembled WGS sequence"/>
</dbReference>
<sequence length="136" mass="14972">MLTTTTPADLTLVSSHDITWRSDRWWSRTLSGFLALGAEPPALRSRSLIAAQGAEHHFLRGRGLWGREEAAAAPGGAKSVPEGSTTSRTGFHMLTNPMTSSWRVWVDWWENFPTPLLQSIPNPPPPTNKCPGVIWA</sequence>
<proteinExistence type="predicted"/>
<name>A0A4Z2HIF1_9TELE</name>
<reference evidence="2 3" key="1">
    <citation type="submission" date="2019-03" db="EMBL/GenBank/DDBJ databases">
        <title>First draft genome of Liparis tanakae, snailfish: a comprehensive survey of snailfish specific genes.</title>
        <authorList>
            <person name="Kim W."/>
            <person name="Song I."/>
            <person name="Jeong J.-H."/>
            <person name="Kim D."/>
            <person name="Kim S."/>
            <person name="Ryu S."/>
            <person name="Song J.Y."/>
            <person name="Lee S.K."/>
        </authorList>
    </citation>
    <scope>NUCLEOTIDE SEQUENCE [LARGE SCALE GENOMIC DNA]</scope>
    <source>
        <tissue evidence="2">Muscle</tissue>
    </source>
</reference>
<evidence type="ECO:0000256" key="1">
    <source>
        <dbReference type="SAM" id="MobiDB-lite"/>
    </source>
</evidence>
<feature type="region of interest" description="Disordered" evidence="1">
    <location>
        <begin position="70"/>
        <end position="92"/>
    </location>
</feature>
<gene>
    <name evidence="2" type="ORF">EYF80_025141</name>
</gene>
<evidence type="ECO:0000313" key="2">
    <source>
        <dbReference type="EMBL" id="TNN64632.1"/>
    </source>
</evidence>
<accession>A0A4Z2HIF1</accession>
<organism evidence="2 3">
    <name type="scientific">Liparis tanakae</name>
    <name type="common">Tanaka's snailfish</name>
    <dbReference type="NCBI Taxonomy" id="230148"/>
    <lineage>
        <taxon>Eukaryota</taxon>
        <taxon>Metazoa</taxon>
        <taxon>Chordata</taxon>
        <taxon>Craniata</taxon>
        <taxon>Vertebrata</taxon>
        <taxon>Euteleostomi</taxon>
        <taxon>Actinopterygii</taxon>
        <taxon>Neopterygii</taxon>
        <taxon>Teleostei</taxon>
        <taxon>Neoteleostei</taxon>
        <taxon>Acanthomorphata</taxon>
        <taxon>Eupercaria</taxon>
        <taxon>Perciformes</taxon>
        <taxon>Cottioidei</taxon>
        <taxon>Cottales</taxon>
        <taxon>Liparidae</taxon>
        <taxon>Liparis</taxon>
    </lineage>
</organism>